<reference evidence="1 2" key="1">
    <citation type="submission" date="2020-08" db="EMBL/GenBank/DDBJ databases">
        <title>Genomic Encyclopedia of Type Strains, Phase IV (KMG-IV): sequencing the most valuable type-strain genomes for metagenomic binning, comparative biology and taxonomic classification.</title>
        <authorList>
            <person name="Goeker M."/>
        </authorList>
    </citation>
    <scope>NUCLEOTIDE SEQUENCE [LARGE SCALE GENOMIC DNA]</scope>
    <source>
        <strain evidence="1 2">DSM 45615</strain>
    </source>
</reference>
<dbReference type="RefSeq" id="WP_281396175.1">
    <property type="nucleotide sequence ID" value="NZ_BAABIX010000039.1"/>
</dbReference>
<sequence>MTGPAAVQGLFTLHMALHGPEHLREKRARTAAACHAWLVHRAT</sequence>
<dbReference type="Proteomes" id="UP000578449">
    <property type="component" value="Unassembled WGS sequence"/>
</dbReference>
<accession>A0A840P4N6</accession>
<name>A0A840P4N6_9ACTN</name>
<evidence type="ECO:0000313" key="1">
    <source>
        <dbReference type="EMBL" id="MBB5133969.1"/>
    </source>
</evidence>
<comment type="caution">
    <text evidence="1">The sequence shown here is derived from an EMBL/GenBank/DDBJ whole genome shotgun (WGS) entry which is preliminary data.</text>
</comment>
<protein>
    <submittedName>
        <fullName evidence="1">Uncharacterized protein</fullName>
    </submittedName>
</protein>
<dbReference type="EMBL" id="JACHGN010000007">
    <property type="protein sequence ID" value="MBB5133969.1"/>
    <property type="molecule type" value="Genomic_DNA"/>
</dbReference>
<gene>
    <name evidence="1" type="ORF">HNP84_003695</name>
</gene>
<organism evidence="1 2">
    <name type="scientific">Thermocatellispora tengchongensis</name>
    <dbReference type="NCBI Taxonomy" id="1073253"/>
    <lineage>
        <taxon>Bacteria</taxon>
        <taxon>Bacillati</taxon>
        <taxon>Actinomycetota</taxon>
        <taxon>Actinomycetes</taxon>
        <taxon>Streptosporangiales</taxon>
        <taxon>Streptosporangiaceae</taxon>
        <taxon>Thermocatellispora</taxon>
    </lineage>
</organism>
<dbReference type="AlphaFoldDB" id="A0A840P4N6"/>
<evidence type="ECO:0000313" key="2">
    <source>
        <dbReference type="Proteomes" id="UP000578449"/>
    </source>
</evidence>
<proteinExistence type="predicted"/>
<keyword evidence="2" id="KW-1185">Reference proteome</keyword>